<dbReference type="EMBL" id="NIOF01000004">
    <property type="protein sequence ID" value="OWQ90960.1"/>
    <property type="molecule type" value="Genomic_DNA"/>
</dbReference>
<sequence length="78" mass="8684">MLQMRSVEGSLCGRDRQSVYGVLARPQLFRNLAKGFLAGRPDGHVINVGCGLSHYFQWLDNGQATMTDADLEEALNTW</sequence>
<protein>
    <submittedName>
        <fullName evidence="1">Uncharacterized protein</fullName>
    </submittedName>
</protein>
<accession>A0A246JEG5</accession>
<dbReference type="SUPFAM" id="SSF53335">
    <property type="entry name" value="S-adenosyl-L-methionine-dependent methyltransferases"/>
    <property type="match status" value="1"/>
</dbReference>
<reference evidence="1 2" key="1">
    <citation type="journal article" date="2008" name="Int. J. Syst. Evol. Microbiol.">
        <title>Description of Roseateles aquatilis sp. nov. and Roseateles terrae sp. nov., in the class Betaproteobacteria, and emended description of the genus Roseateles.</title>
        <authorList>
            <person name="Gomila M."/>
            <person name="Bowien B."/>
            <person name="Falsen E."/>
            <person name="Moore E.R."/>
            <person name="Lalucat J."/>
        </authorList>
    </citation>
    <scope>NUCLEOTIDE SEQUENCE [LARGE SCALE GENOMIC DNA]</scope>
    <source>
        <strain evidence="1 2">CCUG 48205</strain>
    </source>
</reference>
<evidence type="ECO:0000313" key="1">
    <source>
        <dbReference type="EMBL" id="OWQ90960.1"/>
    </source>
</evidence>
<dbReference type="AlphaFoldDB" id="A0A246JEG5"/>
<dbReference type="InterPro" id="IPR029063">
    <property type="entry name" value="SAM-dependent_MTases_sf"/>
</dbReference>
<name>A0A246JEG5_9BURK</name>
<keyword evidence="2" id="KW-1185">Reference proteome</keyword>
<gene>
    <name evidence="1" type="ORF">CDN99_12460</name>
</gene>
<dbReference type="Proteomes" id="UP000197468">
    <property type="component" value="Unassembled WGS sequence"/>
</dbReference>
<proteinExistence type="predicted"/>
<organism evidence="1 2">
    <name type="scientific">Roseateles aquatilis</name>
    <dbReference type="NCBI Taxonomy" id="431061"/>
    <lineage>
        <taxon>Bacteria</taxon>
        <taxon>Pseudomonadati</taxon>
        <taxon>Pseudomonadota</taxon>
        <taxon>Betaproteobacteria</taxon>
        <taxon>Burkholderiales</taxon>
        <taxon>Sphaerotilaceae</taxon>
        <taxon>Roseateles</taxon>
    </lineage>
</organism>
<evidence type="ECO:0000313" key="2">
    <source>
        <dbReference type="Proteomes" id="UP000197468"/>
    </source>
</evidence>
<comment type="caution">
    <text evidence="1">The sequence shown here is derived from an EMBL/GenBank/DDBJ whole genome shotgun (WGS) entry which is preliminary data.</text>
</comment>